<evidence type="ECO:0000313" key="2">
    <source>
        <dbReference type="Proteomes" id="UP000274483"/>
    </source>
</evidence>
<dbReference type="RefSeq" id="WP_124757298.1">
    <property type="nucleotide sequence ID" value="NZ_CBCRWA010000003.1"/>
</dbReference>
<reference evidence="1 2" key="1">
    <citation type="submission" date="2018-11" db="EMBL/GenBank/DDBJ databases">
        <title>Proposal to divide the Flavobacteriaceae and reorganize its genera based on Amino Acid Identity values calculated from whole genome sequences.</title>
        <authorList>
            <person name="Nicholson A.C."/>
            <person name="Gulvik C.A."/>
            <person name="Whitney A.M."/>
            <person name="Humrighouse B.W."/>
            <person name="Bell M."/>
            <person name="Holmes B."/>
            <person name="Steigerwalt A.G."/>
            <person name="Villarma A."/>
            <person name="Sheth M."/>
            <person name="Batra D."/>
            <person name="Pryor J."/>
            <person name="Bernardet J.-F."/>
            <person name="Hugo C."/>
            <person name="Kampfer P."/>
            <person name="Newman J.D."/>
            <person name="McQuiston J.R."/>
        </authorList>
    </citation>
    <scope>NUCLEOTIDE SEQUENCE [LARGE SCALE GENOMIC DNA]</scope>
    <source>
        <strain evidence="1 2">H3001</strain>
    </source>
</reference>
<dbReference type="EMBL" id="CP034158">
    <property type="protein sequence ID" value="AZI66716.1"/>
    <property type="molecule type" value="Genomic_DNA"/>
</dbReference>
<keyword evidence="2" id="KW-1185">Reference proteome</keyword>
<proteinExistence type="predicted"/>
<sequence length="103" mass="11867">MKKLFVRSWQKKSAALSVKFSVLPKLNSAQNLSFKSKLISHECTNFIRNLFSVFIISFGEKIIRAFIPKKLAALTADFSVLPKPIHKLIVAFLRLKIQYDVYH</sequence>
<gene>
    <name evidence="1" type="ORF">EIB71_03045</name>
</gene>
<evidence type="ECO:0000313" key="1">
    <source>
        <dbReference type="EMBL" id="AZI66716.1"/>
    </source>
</evidence>
<name>A0ABM7C6X6_9FLAO</name>
<dbReference type="Proteomes" id="UP000274483">
    <property type="component" value="Chromosome"/>
</dbReference>
<accession>A0ABM7C6X6</accession>
<organism evidence="1 2">
    <name type="scientific">Kaistella daneshvariae</name>
    <dbReference type="NCBI Taxonomy" id="2487074"/>
    <lineage>
        <taxon>Bacteria</taxon>
        <taxon>Pseudomonadati</taxon>
        <taxon>Bacteroidota</taxon>
        <taxon>Flavobacteriia</taxon>
        <taxon>Flavobacteriales</taxon>
        <taxon>Weeksellaceae</taxon>
        <taxon>Chryseobacterium group</taxon>
        <taxon>Kaistella</taxon>
    </lineage>
</organism>
<protein>
    <submittedName>
        <fullName evidence="1">Uncharacterized protein</fullName>
    </submittedName>
</protein>